<comment type="caution">
    <text evidence="2">The sequence shown here is derived from an EMBL/GenBank/DDBJ whole genome shotgun (WGS) entry which is preliminary data.</text>
</comment>
<organism evidence="2 3">
    <name type="scientific">Penicillium salamii</name>
    <dbReference type="NCBI Taxonomy" id="1612424"/>
    <lineage>
        <taxon>Eukaryota</taxon>
        <taxon>Fungi</taxon>
        <taxon>Dikarya</taxon>
        <taxon>Ascomycota</taxon>
        <taxon>Pezizomycotina</taxon>
        <taxon>Eurotiomycetes</taxon>
        <taxon>Eurotiomycetidae</taxon>
        <taxon>Eurotiales</taxon>
        <taxon>Aspergillaceae</taxon>
        <taxon>Penicillium</taxon>
    </lineage>
</organism>
<sequence>MAYKAGEGTLQRLSNTNSHPKHFLPLYTTSMSAMLPWNPFLVCEIEVSPNGGPGFCCGMTKKGAPCKNSIKLEDTKIGHQKLNALTRERFELSNLQSKLCGVARDFLCARWHRQRQVDQVGRQWYEAAVRNQARVPHDSRIASPSIVHPGQRQTSSASRRRPPSDNTDRSPTHGLRQDPPVPLSTSSESVQSINPFVTAEMLRTNSVPWHVSPARPAILTSVTNIWAGVQDLTLRSLSLSEELENIDCVFCLTEDEEQANECVILRCDQCRAHCHLSCAEEWLERRDTGFGTSCCVCRNEGSLAALIRPLRDPLADAETDSVHSASESSTEREPVTIRYSAQHEPRQSQPRQRPVESPGVSVEQSGPRRSARLRGAHLPRDSSTSAPLRRSARLDPTQRR</sequence>
<reference evidence="2" key="1">
    <citation type="submission" date="2021-07" db="EMBL/GenBank/DDBJ databases">
        <authorList>
            <person name="Branca A.L. A."/>
        </authorList>
    </citation>
    <scope>NUCLEOTIDE SEQUENCE</scope>
</reference>
<dbReference type="Proteomes" id="UP001152649">
    <property type="component" value="Unassembled WGS sequence"/>
</dbReference>
<dbReference type="EMBL" id="CAJVPG010000098">
    <property type="protein sequence ID" value="CAG8326609.1"/>
    <property type="molecule type" value="Genomic_DNA"/>
</dbReference>
<gene>
    <name evidence="2" type="ORF">PSALAMII_LOCUS2490</name>
</gene>
<feature type="region of interest" description="Disordered" evidence="1">
    <location>
        <begin position="317"/>
        <end position="400"/>
    </location>
</feature>
<name>A0A9W4IME5_9EURO</name>
<accession>A0A9W4IME5</accession>
<feature type="compositionally biased region" description="Basic and acidic residues" evidence="1">
    <location>
        <begin position="329"/>
        <end position="346"/>
    </location>
</feature>
<protein>
    <submittedName>
        <fullName evidence="2">Uncharacterized protein</fullName>
    </submittedName>
</protein>
<evidence type="ECO:0000313" key="2">
    <source>
        <dbReference type="EMBL" id="CAG8326609.1"/>
    </source>
</evidence>
<evidence type="ECO:0000313" key="3">
    <source>
        <dbReference type="Proteomes" id="UP001152649"/>
    </source>
</evidence>
<feature type="compositionally biased region" description="Basic and acidic residues" evidence="1">
    <location>
        <begin position="162"/>
        <end position="171"/>
    </location>
</feature>
<proteinExistence type="predicted"/>
<dbReference type="OrthoDB" id="414698at2759"/>
<dbReference type="CDD" id="cd15489">
    <property type="entry name" value="PHD_SF"/>
    <property type="match status" value="1"/>
</dbReference>
<feature type="region of interest" description="Disordered" evidence="1">
    <location>
        <begin position="135"/>
        <end position="189"/>
    </location>
</feature>
<keyword evidence="3" id="KW-1185">Reference proteome</keyword>
<evidence type="ECO:0000256" key="1">
    <source>
        <dbReference type="SAM" id="MobiDB-lite"/>
    </source>
</evidence>
<dbReference type="AlphaFoldDB" id="A0A9W4IME5"/>